<dbReference type="EMBL" id="JAHXZJ010002982">
    <property type="protein sequence ID" value="KAH0534923.1"/>
    <property type="molecule type" value="Genomic_DNA"/>
</dbReference>
<keyword evidence="2" id="KW-0472">Membrane</keyword>
<proteinExistence type="predicted"/>
<gene>
    <name evidence="3" type="ORF">KQX54_010173</name>
</gene>
<comment type="caution">
    <text evidence="3">The sequence shown here is derived from an EMBL/GenBank/DDBJ whole genome shotgun (WGS) entry which is preliminary data.</text>
</comment>
<dbReference type="GO" id="GO:0005886">
    <property type="term" value="C:plasma membrane"/>
    <property type="evidence" value="ECO:0007669"/>
    <property type="project" value="InterPro"/>
</dbReference>
<keyword evidence="2" id="KW-1133">Transmembrane helix</keyword>
<accession>A0AAV7HUU1</accession>
<feature type="region of interest" description="Disordered" evidence="1">
    <location>
        <begin position="28"/>
        <end position="73"/>
    </location>
</feature>
<feature type="transmembrane region" description="Helical" evidence="2">
    <location>
        <begin position="204"/>
        <end position="229"/>
    </location>
</feature>
<dbReference type="GO" id="GO:0008381">
    <property type="term" value="F:mechanosensitive monoatomic ion channel activity"/>
    <property type="evidence" value="ECO:0007669"/>
    <property type="project" value="TreeGrafter"/>
</dbReference>
<evidence type="ECO:0000256" key="2">
    <source>
        <dbReference type="SAM" id="Phobius"/>
    </source>
</evidence>
<dbReference type="InterPro" id="IPR038900">
    <property type="entry name" value="TMC"/>
</dbReference>
<sequence>MTLSPIILINSAQISDIENYAENDYSVSASAKLRKKSSKPSSKTKKKRSSSFNVEDDIDDYGNPMRRPSALTSSSGETVISIDAAMREDFEDDGTQEQIFEKLKIHKEVLNAVKYRSWSLRKKVKMVKQAKSYISKHEGALQERLAQSKNTRDALARIAIFTSKKWQYFKRELINLQTWLVPWESRVKEIESHFGSAVASYFTFLRWLFCINLVIFLTLTIFVAIPEILTADKNRSGDRKILLPDESKKSTYFLTLWEFEGVLKHSPFFYGWYTDWDSNKGYRLPLAYFLANLIVYTYSFVAILRKMAINSRMSKLSEKEDECAFTWKLFTGWDFMIGNPETAHNRVASIILGFKESLLEEAERHKKLGHWKITTIRIFVNLFVILLLTLSAYAVVVVVARSTQESANSSWWRQNEITVVMSLISYIFPIFFEVLGYLENYHPRKQLRLQLGRIMVLNLLNLYSLIIALFDKISQMEEELQSLKPKIIPDILTANINTSHCQNMLVPCSEMYHFDMPSSSPLTGITGQSLKRSSILTTSLTALSLILMSNTTTESSFSYQNVSVPQVNDTFYDLTTVSKIFNDSSTDLYNTSKTSTVESSSFFDNVKWEGYIEKDIPQNNYEYYDADGLSYGDESNLTQVKNVTNILINKQYTYDSTGNYEENTTILILEPKEENIGFEVEENITDARSDFEIEYNNEKKTSETMLGNNVWSGINETYSYGFGMRILLTK</sequence>
<dbReference type="PANTHER" id="PTHR23302:SF40">
    <property type="entry name" value="TRANSMEMBRANE CHANNEL-LIKE PROTEIN"/>
    <property type="match status" value="1"/>
</dbReference>
<dbReference type="PANTHER" id="PTHR23302">
    <property type="entry name" value="TRANSMEMBRANE CHANNEL-RELATED"/>
    <property type="match status" value="1"/>
</dbReference>
<feature type="transmembrane region" description="Helical" evidence="2">
    <location>
        <begin position="376"/>
        <end position="399"/>
    </location>
</feature>
<feature type="transmembrane region" description="Helical" evidence="2">
    <location>
        <begin position="285"/>
        <end position="304"/>
    </location>
</feature>
<feature type="compositionally biased region" description="Basic residues" evidence="1">
    <location>
        <begin position="32"/>
        <end position="49"/>
    </location>
</feature>
<organism evidence="3 4">
    <name type="scientific">Cotesia glomerata</name>
    <name type="common">Lepidopteran parasitic wasp</name>
    <name type="synonym">Apanteles glomeratus</name>
    <dbReference type="NCBI Taxonomy" id="32391"/>
    <lineage>
        <taxon>Eukaryota</taxon>
        <taxon>Metazoa</taxon>
        <taxon>Ecdysozoa</taxon>
        <taxon>Arthropoda</taxon>
        <taxon>Hexapoda</taxon>
        <taxon>Insecta</taxon>
        <taxon>Pterygota</taxon>
        <taxon>Neoptera</taxon>
        <taxon>Endopterygota</taxon>
        <taxon>Hymenoptera</taxon>
        <taxon>Apocrita</taxon>
        <taxon>Ichneumonoidea</taxon>
        <taxon>Braconidae</taxon>
        <taxon>Microgastrinae</taxon>
        <taxon>Cotesia</taxon>
    </lineage>
</organism>
<evidence type="ECO:0000256" key="1">
    <source>
        <dbReference type="SAM" id="MobiDB-lite"/>
    </source>
</evidence>
<evidence type="ECO:0000313" key="4">
    <source>
        <dbReference type="Proteomes" id="UP000826195"/>
    </source>
</evidence>
<feature type="transmembrane region" description="Helical" evidence="2">
    <location>
        <begin position="450"/>
        <end position="470"/>
    </location>
</feature>
<keyword evidence="4" id="KW-1185">Reference proteome</keyword>
<protein>
    <submittedName>
        <fullName evidence="3">Uncharacterized protein</fullName>
    </submittedName>
</protein>
<name>A0AAV7HUU1_COTGL</name>
<feature type="transmembrane region" description="Helical" evidence="2">
    <location>
        <begin position="419"/>
        <end position="438"/>
    </location>
</feature>
<evidence type="ECO:0000313" key="3">
    <source>
        <dbReference type="EMBL" id="KAH0534923.1"/>
    </source>
</evidence>
<dbReference type="Proteomes" id="UP000826195">
    <property type="component" value="Unassembled WGS sequence"/>
</dbReference>
<keyword evidence="2" id="KW-0812">Transmembrane</keyword>
<reference evidence="3 4" key="1">
    <citation type="journal article" date="2021" name="J. Hered.">
        <title>A chromosome-level genome assembly of the parasitoid wasp, Cotesia glomerata (Hymenoptera: Braconidae).</title>
        <authorList>
            <person name="Pinto B.J."/>
            <person name="Weis J.J."/>
            <person name="Gamble T."/>
            <person name="Ode P.J."/>
            <person name="Paul R."/>
            <person name="Zaspel J.M."/>
        </authorList>
    </citation>
    <scope>NUCLEOTIDE SEQUENCE [LARGE SCALE GENOMIC DNA]</scope>
    <source>
        <strain evidence="3">CgM1</strain>
    </source>
</reference>
<dbReference type="AlphaFoldDB" id="A0AAV7HUU1"/>